<keyword evidence="5" id="KW-1185">Reference proteome</keyword>
<dbReference type="GO" id="GO:0017054">
    <property type="term" value="C:negative cofactor 2 complex"/>
    <property type="evidence" value="ECO:0007669"/>
    <property type="project" value="TreeGrafter"/>
</dbReference>
<dbReference type="SUPFAM" id="SSF47113">
    <property type="entry name" value="Histone-fold"/>
    <property type="match status" value="1"/>
</dbReference>
<dbReference type="OrthoDB" id="653904at2759"/>
<dbReference type="GeneID" id="108919525"/>
<proteinExistence type="predicted"/>
<dbReference type="InterPro" id="IPR003958">
    <property type="entry name" value="CBFA_NFYB_domain"/>
</dbReference>
<gene>
    <name evidence="4" type="primary">LOC108919525</name>
</gene>
<dbReference type="GO" id="GO:0016251">
    <property type="term" value="F:RNA polymerase II general transcription initiation factor activity"/>
    <property type="evidence" value="ECO:0007669"/>
    <property type="project" value="TreeGrafter"/>
</dbReference>
<dbReference type="InterPro" id="IPR050568">
    <property type="entry name" value="Transcr_DNA_Rep_Reg"/>
</dbReference>
<dbReference type="GO" id="GO:0046982">
    <property type="term" value="F:protein heterodimerization activity"/>
    <property type="evidence" value="ECO:0007669"/>
    <property type="project" value="InterPro"/>
</dbReference>
<evidence type="ECO:0000256" key="2">
    <source>
        <dbReference type="ARBA" id="ARBA00023242"/>
    </source>
</evidence>
<sequence length="159" mass="18368">MQKDTEVGRIATAVPVIISRALEMFLKSFLMKTSQITQSKHSRVMSIAHMKQCIESEKLFDFLKDLAEQATTPSAQIEVRTRGTWPTHRKKWKDLSVKGKQFGTTERSRRTNTDPFEDMEHLDVGNLFNLKVGQVYICTEACDFYCSQNITEIYCLRTH</sequence>
<reference evidence="4 5" key="1">
    <citation type="submission" date="2019-04" db="EMBL/GenBank/DDBJ databases">
        <authorList>
            <consortium name="Wellcome Sanger Institute Data Sharing"/>
        </authorList>
    </citation>
    <scope>NUCLEOTIDE SEQUENCE [LARGE SCALE GENOMIC DNA]</scope>
</reference>
<protein>
    <submittedName>
        <fullName evidence="4">Dr1-associated corepressor-like</fullName>
    </submittedName>
</protein>
<reference evidence="4" key="3">
    <citation type="submission" date="2025-09" db="UniProtKB">
        <authorList>
            <consortium name="Ensembl"/>
        </authorList>
    </citation>
    <scope>IDENTIFICATION</scope>
</reference>
<dbReference type="GeneTree" id="ENSGT00390000012424"/>
<accession>A0A8C9RYU0</accession>
<dbReference type="AlphaFoldDB" id="A0A8C9RYU0"/>
<dbReference type="Proteomes" id="UP000694397">
    <property type="component" value="Chromosome 15"/>
</dbReference>
<dbReference type="CDD" id="cd22906">
    <property type="entry name" value="HFD_DRAP1"/>
    <property type="match status" value="1"/>
</dbReference>
<keyword evidence="2" id="KW-0539">Nucleus</keyword>
<dbReference type="Ensembl" id="ENSSFOT00015023166.2">
    <property type="protein sequence ID" value="ENSSFOP00015022916.1"/>
    <property type="gene ID" value="ENSSFOG00015014738.2"/>
</dbReference>
<evidence type="ECO:0000259" key="3">
    <source>
        <dbReference type="Pfam" id="PF00808"/>
    </source>
</evidence>
<feature type="domain" description="Transcription factor CBF/NF-Y/archaeal histone" evidence="3">
    <location>
        <begin position="1"/>
        <end position="54"/>
    </location>
</feature>
<evidence type="ECO:0000313" key="4">
    <source>
        <dbReference type="Ensembl" id="ENSSFOP00015022916.1"/>
    </source>
</evidence>
<dbReference type="Gene3D" id="1.10.20.10">
    <property type="entry name" value="Histone, subunit A"/>
    <property type="match status" value="1"/>
</dbReference>
<comment type="subcellular location">
    <subcellularLocation>
        <location evidence="1">Nucleus</location>
    </subcellularLocation>
</comment>
<evidence type="ECO:0000256" key="1">
    <source>
        <dbReference type="ARBA" id="ARBA00004123"/>
    </source>
</evidence>
<reference evidence="4" key="2">
    <citation type="submission" date="2025-08" db="UniProtKB">
        <authorList>
            <consortium name="Ensembl"/>
        </authorList>
    </citation>
    <scope>IDENTIFICATION</scope>
</reference>
<dbReference type="PANTHER" id="PTHR10252:SF103">
    <property type="entry name" value="DR1-ASSOCIATED COREPRESSOR-LIKE"/>
    <property type="match status" value="1"/>
</dbReference>
<name>A0A8C9RYU0_SCLFO</name>
<organism evidence="4 5">
    <name type="scientific">Scleropages formosus</name>
    <name type="common">Asian bonytongue</name>
    <name type="synonym">Osteoglossum formosum</name>
    <dbReference type="NCBI Taxonomy" id="113540"/>
    <lineage>
        <taxon>Eukaryota</taxon>
        <taxon>Metazoa</taxon>
        <taxon>Chordata</taxon>
        <taxon>Craniata</taxon>
        <taxon>Vertebrata</taxon>
        <taxon>Euteleostomi</taxon>
        <taxon>Actinopterygii</taxon>
        <taxon>Neopterygii</taxon>
        <taxon>Teleostei</taxon>
        <taxon>Osteoglossocephala</taxon>
        <taxon>Osteoglossomorpha</taxon>
        <taxon>Osteoglossiformes</taxon>
        <taxon>Osteoglossidae</taxon>
        <taxon>Scleropages</taxon>
    </lineage>
</organism>
<dbReference type="InterPro" id="IPR009072">
    <property type="entry name" value="Histone-fold"/>
</dbReference>
<dbReference type="GO" id="GO:0001046">
    <property type="term" value="F:core promoter sequence-specific DNA binding"/>
    <property type="evidence" value="ECO:0007669"/>
    <property type="project" value="TreeGrafter"/>
</dbReference>
<dbReference type="PANTHER" id="PTHR10252">
    <property type="entry name" value="HISTONE-LIKE TRANSCRIPTION FACTOR CCAAT-RELATED"/>
    <property type="match status" value="1"/>
</dbReference>
<dbReference type="RefSeq" id="XP_018583034.1">
    <property type="nucleotide sequence ID" value="XM_018727518.1"/>
</dbReference>
<dbReference type="Pfam" id="PF00808">
    <property type="entry name" value="CBFD_NFYB_HMF"/>
    <property type="match status" value="1"/>
</dbReference>
<evidence type="ECO:0000313" key="5">
    <source>
        <dbReference type="Proteomes" id="UP000694397"/>
    </source>
</evidence>